<comment type="caution">
    <text evidence="3">The sequence shown here is derived from an EMBL/GenBank/DDBJ whole genome shotgun (WGS) entry which is preliminary data.</text>
</comment>
<proteinExistence type="predicted"/>
<keyword evidence="2" id="KW-1133">Transmembrane helix</keyword>
<name>A0A923HY29_9FIRM</name>
<feature type="region of interest" description="Disordered" evidence="1">
    <location>
        <begin position="130"/>
        <end position="208"/>
    </location>
</feature>
<organism evidence="3 4">
    <name type="scientific">Acetobacterium paludosum</name>
    <dbReference type="NCBI Taxonomy" id="52693"/>
    <lineage>
        <taxon>Bacteria</taxon>
        <taxon>Bacillati</taxon>
        <taxon>Bacillota</taxon>
        <taxon>Clostridia</taxon>
        <taxon>Eubacteriales</taxon>
        <taxon>Eubacteriaceae</taxon>
        <taxon>Acetobacterium</taxon>
    </lineage>
</organism>
<reference evidence="3" key="1">
    <citation type="submission" date="2019-10" db="EMBL/GenBank/DDBJ databases">
        <authorList>
            <person name="Ross D.E."/>
            <person name="Gulliver D."/>
        </authorList>
    </citation>
    <scope>NUCLEOTIDE SEQUENCE</scope>
    <source>
        <strain evidence="3">DER-2019</strain>
    </source>
</reference>
<keyword evidence="4" id="KW-1185">Reference proteome</keyword>
<feature type="transmembrane region" description="Helical" evidence="2">
    <location>
        <begin position="12"/>
        <end position="33"/>
    </location>
</feature>
<dbReference type="OrthoDB" id="1778242at2"/>
<sequence length="295" mass="30048">MKKLTQREKLLIYILICFAIVSGGIYFMALPSYQRYAVVNDQATEAGYTQQTMATAINSIPATMTAQDAAKAKLAAVKGPFSAHLPNEGIDALLTQLCLSYNLAPTSLAIESNAMQELLFFEAYSGDTTGAGGTTGSSSTTGSNTTTGTSSTTGSSTTAGTSTTTGSNTTAGTSSTTGSSTATDTSSTTGASTTGSSSTTTGTSTGSSTWTSVVTMALTGTQTNFYQLLDAVAARPDMIISKFTIAPATTTTSVSSVTNSSSTTSTTGSYTGWTPVLDGGNITISVTFNVYMVDK</sequence>
<gene>
    <name evidence="3" type="ORF">GH810_13125</name>
</gene>
<evidence type="ECO:0000256" key="2">
    <source>
        <dbReference type="SAM" id="Phobius"/>
    </source>
</evidence>
<dbReference type="AlphaFoldDB" id="A0A923HY29"/>
<protein>
    <submittedName>
        <fullName evidence="3">Uncharacterized protein</fullName>
    </submittedName>
</protein>
<accession>A0A923HY29</accession>
<dbReference type="Proteomes" id="UP000616595">
    <property type="component" value="Unassembled WGS sequence"/>
</dbReference>
<dbReference type="EMBL" id="WJBD01000016">
    <property type="protein sequence ID" value="MBC3889257.1"/>
    <property type="molecule type" value="Genomic_DNA"/>
</dbReference>
<keyword evidence="2" id="KW-0812">Transmembrane</keyword>
<reference evidence="3" key="2">
    <citation type="submission" date="2020-10" db="EMBL/GenBank/DDBJ databases">
        <title>Comparative genomics of the Acetobacterium genus.</title>
        <authorList>
            <person name="Marshall C."/>
            <person name="May H."/>
            <person name="Norman S."/>
        </authorList>
    </citation>
    <scope>NUCLEOTIDE SEQUENCE</scope>
    <source>
        <strain evidence="3">DER-2019</strain>
    </source>
</reference>
<evidence type="ECO:0000313" key="3">
    <source>
        <dbReference type="EMBL" id="MBC3889257.1"/>
    </source>
</evidence>
<dbReference type="RefSeq" id="WP_148566847.1">
    <property type="nucleotide sequence ID" value="NZ_RXYA01000006.1"/>
</dbReference>
<keyword evidence="2" id="KW-0472">Membrane</keyword>
<evidence type="ECO:0000256" key="1">
    <source>
        <dbReference type="SAM" id="MobiDB-lite"/>
    </source>
</evidence>
<evidence type="ECO:0000313" key="4">
    <source>
        <dbReference type="Proteomes" id="UP000616595"/>
    </source>
</evidence>
<feature type="compositionally biased region" description="Low complexity" evidence="1">
    <location>
        <begin position="136"/>
        <end position="208"/>
    </location>
</feature>